<keyword evidence="4 11" id="KW-0443">Lipid metabolism</keyword>
<feature type="transmembrane region" description="Helical" evidence="12">
    <location>
        <begin position="20"/>
        <end position="53"/>
    </location>
</feature>
<gene>
    <name evidence="11" type="primary">psd</name>
    <name evidence="13" type="ORF">SAMN02745157_5018</name>
</gene>
<dbReference type="RefSeq" id="WP_073058487.1">
    <property type="nucleotide sequence ID" value="NZ_FQUP01000009.1"/>
</dbReference>
<accession>A0A1M5NJ46</accession>
<evidence type="ECO:0000256" key="6">
    <source>
        <dbReference type="ARBA" id="ARBA00023145"/>
    </source>
</evidence>
<keyword evidence="2 11" id="KW-0444">Lipid biosynthesis</keyword>
<dbReference type="UniPathway" id="UPA00558">
    <property type="reaction ID" value="UER00616"/>
</dbReference>
<comment type="cofactor">
    <cofactor evidence="11">
        <name>pyruvate</name>
        <dbReference type="ChEBI" id="CHEBI:15361"/>
    </cofactor>
    <text evidence="11">Binds 1 pyruvoyl group covalently per subunit.</text>
</comment>
<dbReference type="GO" id="GO:0005886">
    <property type="term" value="C:plasma membrane"/>
    <property type="evidence" value="ECO:0007669"/>
    <property type="project" value="UniProtKB-SubCell"/>
</dbReference>
<sequence>MDSVLKSIRASLVPIHREGYPFIAILAFLALFLGWLWGPLFWIGLIATAWCIYFFRDPPRVTPLGPGLVISPADGRVSQVGLALPPPELELGPLPRMRISVFMNVFNCHINRAPVSGRVRKIAYKPGRFLNAELDKASEDNERNGLVIEGEHGTVGVVQIAGLVARRIVCFSRESEVLSAGQRFGLIRFGSRLDVYLPEGYAPLVAEGQIAVGGETVLARFGAAADRTVRVD</sequence>
<dbReference type="GO" id="GO:0006646">
    <property type="term" value="P:phosphatidylethanolamine biosynthetic process"/>
    <property type="evidence" value="ECO:0007669"/>
    <property type="project" value="UniProtKB-UniRule"/>
</dbReference>
<name>A0A1M5NJ46_9HYPH</name>
<keyword evidence="1 11" id="KW-1003">Cell membrane</keyword>
<evidence type="ECO:0000256" key="5">
    <source>
        <dbReference type="ARBA" id="ARBA00023136"/>
    </source>
</evidence>
<dbReference type="InterPro" id="IPR033175">
    <property type="entry name" value="PSD-A"/>
</dbReference>
<dbReference type="Proteomes" id="UP000184485">
    <property type="component" value="Unassembled WGS sequence"/>
</dbReference>
<reference evidence="13 14" key="1">
    <citation type="submission" date="2016-11" db="EMBL/GenBank/DDBJ databases">
        <authorList>
            <person name="Jaros S."/>
            <person name="Januszkiewicz K."/>
            <person name="Wedrychowicz H."/>
        </authorList>
    </citation>
    <scope>NUCLEOTIDE SEQUENCE [LARGE SCALE GENOMIC DNA]</scope>
    <source>
        <strain evidence="13 14">DSM 19436</strain>
    </source>
</reference>
<dbReference type="NCBIfam" id="NF003678">
    <property type="entry name" value="PRK05305.1-2"/>
    <property type="match status" value="1"/>
</dbReference>
<evidence type="ECO:0000256" key="9">
    <source>
        <dbReference type="ARBA" id="ARBA00023264"/>
    </source>
</evidence>
<keyword evidence="6 11" id="KW-0865">Zymogen</keyword>
<keyword evidence="7 11" id="KW-0594">Phospholipid biosynthesis</keyword>
<feature type="site" description="Cleavage (non-hydrolytic); by autocatalysis" evidence="11">
    <location>
        <begin position="190"/>
        <end position="191"/>
    </location>
</feature>
<dbReference type="EC" id="4.1.1.65" evidence="11"/>
<evidence type="ECO:0000256" key="4">
    <source>
        <dbReference type="ARBA" id="ARBA00023098"/>
    </source>
</evidence>
<evidence type="ECO:0000256" key="8">
    <source>
        <dbReference type="ARBA" id="ARBA00023239"/>
    </source>
</evidence>
<dbReference type="Pfam" id="PF02666">
    <property type="entry name" value="PS_Dcarbxylase"/>
    <property type="match status" value="1"/>
</dbReference>
<keyword evidence="5 11" id="KW-0472">Membrane</keyword>
<protein>
    <recommendedName>
        <fullName evidence="11">Phosphatidylserine decarboxylase proenzyme</fullName>
        <ecNumber evidence="11">4.1.1.65</ecNumber>
    </recommendedName>
    <component>
        <recommendedName>
            <fullName evidence="11">Phosphatidylserine decarboxylase alpha chain</fullName>
        </recommendedName>
    </component>
    <component>
        <recommendedName>
            <fullName evidence="11">Phosphatidylserine decarboxylase beta chain</fullName>
        </recommendedName>
    </component>
</protein>
<comment type="similarity">
    <text evidence="11">Belongs to the phosphatidylserine decarboxylase family. PSD-A subfamily.</text>
</comment>
<keyword evidence="9 11" id="KW-1208">Phospholipid metabolism</keyword>
<evidence type="ECO:0000313" key="14">
    <source>
        <dbReference type="Proteomes" id="UP000184485"/>
    </source>
</evidence>
<comment type="catalytic activity">
    <reaction evidence="11">
        <text>a 1,2-diacyl-sn-glycero-3-phospho-L-serine + H(+) = a 1,2-diacyl-sn-glycero-3-phosphoethanolamine + CO2</text>
        <dbReference type="Rhea" id="RHEA:20828"/>
        <dbReference type="ChEBI" id="CHEBI:15378"/>
        <dbReference type="ChEBI" id="CHEBI:16526"/>
        <dbReference type="ChEBI" id="CHEBI:57262"/>
        <dbReference type="ChEBI" id="CHEBI:64612"/>
        <dbReference type="EC" id="4.1.1.65"/>
    </reaction>
</comment>
<evidence type="ECO:0000256" key="12">
    <source>
        <dbReference type="SAM" id="Phobius"/>
    </source>
</evidence>
<dbReference type="EMBL" id="FQUP01000009">
    <property type="protein sequence ID" value="SHG89614.1"/>
    <property type="molecule type" value="Genomic_DNA"/>
</dbReference>
<keyword evidence="14" id="KW-1185">Reference proteome</keyword>
<keyword evidence="12" id="KW-0812">Transmembrane</keyword>
<dbReference type="PANTHER" id="PTHR35809">
    <property type="entry name" value="ARCHAETIDYLSERINE DECARBOXYLASE PROENZYME-RELATED"/>
    <property type="match status" value="1"/>
</dbReference>
<feature type="modified residue" description="Pyruvic acid (Ser); by autocatalysis" evidence="11">
    <location>
        <position position="191"/>
    </location>
</feature>
<dbReference type="HAMAP" id="MF_00664">
    <property type="entry name" value="PS_decarb_PSD_A"/>
    <property type="match status" value="1"/>
</dbReference>
<organism evidence="13 14">
    <name type="scientific">Kaistia soli DSM 19436</name>
    <dbReference type="NCBI Taxonomy" id="1122133"/>
    <lineage>
        <taxon>Bacteria</taxon>
        <taxon>Pseudomonadati</taxon>
        <taxon>Pseudomonadota</taxon>
        <taxon>Alphaproteobacteria</taxon>
        <taxon>Hyphomicrobiales</taxon>
        <taxon>Kaistiaceae</taxon>
        <taxon>Kaistia</taxon>
    </lineage>
</organism>
<dbReference type="OrthoDB" id="9790893at2"/>
<feature type="active site" description="Schiff-base intermediate with substrate; via pyruvic acid" evidence="11">
    <location>
        <position position="191"/>
    </location>
</feature>
<feature type="chain" id="PRO_5023511941" description="Phosphatidylserine decarboxylase beta chain" evidence="11">
    <location>
        <begin position="1"/>
        <end position="190"/>
    </location>
</feature>
<evidence type="ECO:0000256" key="11">
    <source>
        <dbReference type="HAMAP-Rule" id="MF_00664"/>
    </source>
</evidence>
<dbReference type="AlphaFoldDB" id="A0A1M5NJ46"/>
<evidence type="ECO:0000256" key="7">
    <source>
        <dbReference type="ARBA" id="ARBA00023209"/>
    </source>
</evidence>
<dbReference type="NCBIfam" id="NF003679">
    <property type="entry name" value="PRK05305.1-3"/>
    <property type="match status" value="1"/>
</dbReference>
<evidence type="ECO:0000313" key="13">
    <source>
        <dbReference type="EMBL" id="SHG89614.1"/>
    </source>
</evidence>
<dbReference type="GO" id="GO:0004609">
    <property type="term" value="F:phosphatidylserine decarboxylase activity"/>
    <property type="evidence" value="ECO:0007669"/>
    <property type="project" value="UniProtKB-UniRule"/>
</dbReference>
<comment type="subcellular location">
    <subcellularLocation>
        <location evidence="11">Cell membrane</location>
        <topology evidence="11">Peripheral membrane protein</topology>
    </subcellularLocation>
</comment>
<comment type="function">
    <text evidence="11">Catalyzes the formation of phosphatidylethanolamine (PtdEtn) from phosphatidylserine (PtdSer).</text>
</comment>
<dbReference type="NCBIfam" id="NF003677">
    <property type="entry name" value="PRK05305.1-1"/>
    <property type="match status" value="1"/>
</dbReference>
<dbReference type="PANTHER" id="PTHR35809:SF1">
    <property type="entry name" value="ARCHAETIDYLSERINE DECARBOXYLASE PROENZYME-RELATED"/>
    <property type="match status" value="1"/>
</dbReference>
<keyword evidence="3 11" id="KW-0210">Decarboxylase</keyword>
<evidence type="ECO:0000256" key="2">
    <source>
        <dbReference type="ARBA" id="ARBA00022516"/>
    </source>
</evidence>
<evidence type="ECO:0000256" key="3">
    <source>
        <dbReference type="ARBA" id="ARBA00022793"/>
    </source>
</evidence>
<keyword evidence="12" id="KW-1133">Transmembrane helix</keyword>
<dbReference type="STRING" id="1122133.SAMN02745157_5018"/>
<keyword evidence="8 11" id="KW-0456">Lyase</keyword>
<feature type="chain" id="PRO_5023511940" description="Phosphatidylserine decarboxylase alpha chain" evidence="11">
    <location>
        <begin position="191"/>
        <end position="232"/>
    </location>
</feature>
<proteinExistence type="inferred from homology"/>
<dbReference type="NCBIfam" id="NF003685">
    <property type="entry name" value="PRK05305.2-5"/>
    <property type="match status" value="1"/>
</dbReference>
<comment type="PTM">
    <text evidence="11">Is synthesized initially as an inactive proenzyme. Formation of the active enzyme involves a self-maturation process in which the active site pyruvoyl group is generated from an internal serine residue via an autocatalytic post-translational modification. Two non-identical subunits are generated from the proenzyme in this reaction, and the pyruvate is formed at the N-terminus of the alpha chain, which is derived from the carboxyl end of the proenzyme. The post-translation cleavage follows an unusual pathway, termed non-hydrolytic serinolysis, in which the side chain hydroxyl group of the serine supplies its oxygen atom to form the C-terminus of the beta chain, while the remainder of the serine residue undergoes an oxidative deamination to produce ammonia and the pyruvoyl prosthetic group on the alpha chain.</text>
</comment>
<evidence type="ECO:0000256" key="10">
    <source>
        <dbReference type="ARBA" id="ARBA00023317"/>
    </source>
</evidence>
<comment type="subunit">
    <text evidence="11">Heterodimer of a large membrane-associated beta subunit and a small pyruvoyl-containing alpha subunit.</text>
</comment>
<keyword evidence="10 11" id="KW-0670">Pyruvate</keyword>
<dbReference type="InterPro" id="IPR003817">
    <property type="entry name" value="PS_Dcarbxylase"/>
</dbReference>
<evidence type="ECO:0000256" key="1">
    <source>
        <dbReference type="ARBA" id="ARBA00022475"/>
    </source>
</evidence>
<comment type="pathway">
    <text evidence="11">Phospholipid metabolism; phosphatidylethanolamine biosynthesis; phosphatidylethanolamine from CDP-diacylglycerol: step 2/2.</text>
</comment>